<dbReference type="Proteomes" id="UP000187134">
    <property type="component" value="Unassembled WGS sequence"/>
</dbReference>
<feature type="chain" id="PRO_5039610882" evidence="1">
    <location>
        <begin position="22"/>
        <end position="210"/>
    </location>
</feature>
<keyword evidence="1" id="KW-0732">Signal</keyword>
<protein>
    <submittedName>
        <fullName evidence="2">Uncharacterized protein</fullName>
    </submittedName>
</protein>
<organism evidence="2 3">
    <name type="scientific">Paenibacillus amylolyticus</name>
    <dbReference type="NCBI Taxonomy" id="1451"/>
    <lineage>
        <taxon>Bacteria</taxon>
        <taxon>Bacillati</taxon>
        <taxon>Bacillota</taxon>
        <taxon>Bacilli</taxon>
        <taxon>Bacillales</taxon>
        <taxon>Paenibacillaceae</taxon>
        <taxon>Paenibacillus</taxon>
    </lineage>
</organism>
<dbReference type="OrthoDB" id="2665714at2"/>
<proteinExistence type="predicted"/>
<sequence length="210" mass="24120">MNKGILYFILLMTFLSSSEVAYNRNAVSKEPPASHATKIFTEDEFQFEIKSKDITIKLGSTREVVEQQLGTHVDYYKHTNVYQYKDMRIHYKDGIVDGIMIDDPGKFKTYKTPSGIGYGSTVQEVFQQYGKKAFIDTKKGKVKSITYVMEKNKQGDYHVIPSFDHAILEGGFENMKGLSMNFDQRGRVSFIMLASHEFAYNPEFNIDDIQ</sequence>
<gene>
    <name evidence="2" type="ORF">BK131_01110</name>
</gene>
<dbReference type="EMBL" id="MRTJ01000001">
    <property type="protein sequence ID" value="OMF16627.1"/>
    <property type="molecule type" value="Genomic_DNA"/>
</dbReference>
<name>A0A1R1C3M7_PAEAM</name>
<feature type="signal peptide" evidence="1">
    <location>
        <begin position="1"/>
        <end position="21"/>
    </location>
</feature>
<evidence type="ECO:0000313" key="2">
    <source>
        <dbReference type="EMBL" id="OMF16627.1"/>
    </source>
</evidence>
<dbReference type="RefSeq" id="WP_076330148.1">
    <property type="nucleotide sequence ID" value="NZ_MRTJ01000001.1"/>
</dbReference>
<evidence type="ECO:0000256" key="1">
    <source>
        <dbReference type="SAM" id="SignalP"/>
    </source>
</evidence>
<dbReference type="AlphaFoldDB" id="A0A1R1C3M7"/>
<comment type="caution">
    <text evidence="2">The sequence shown here is derived from an EMBL/GenBank/DDBJ whole genome shotgun (WGS) entry which is preliminary data.</text>
</comment>
<accession>A0A1R1C3M7</accession>
<evidence type="ECO:0000313" key="3">
    <source>
        <dbReference type="Proteomes" id="UP000187134"/>
    </source>
</evidence>
<reference evidence="2 3" key="1">
    <citation type="submission" date="2016-11" db="EMBL/GenBank/DDBJ databases">
        <title>Paenibacillus species isolates.</title>
        <authorList>
            <person name="Beno S.M."/>
        </authorList>
    </citation>
    <scope>NUCLEOTIDE SEQUENCE [LARGE SCALE GENOMIC DNA]</scope>
    <source>
        <strain evidence="2 3">FSL H8-0246</strain>
    </source>
</reference>